<dbReference type="Proteomes" id="UP001139011">
    <property type="component" value="Unassembled WGS sequence"/>
</dbReference>
<dbReference type="Gene3D" id="2.30.110.10">
    <property type="entry name" value="Electron Transport, Fmn-binding Protein, Chain A"/>
    <property type="match status" value="1"/>
</dbReference>
<dbReference type="AlphaFoldDB" id="A0A9X1X8Y4"/>
<dbReference type="SUPFAM" id="SSF50475">
    <property type="entry name" value="FMN-binding split barrel"/>
    <property type="match status" value="1"/>
</dbReference>
<evidence type="ECO:0000313" key="2">
    <source>
        <dbReference type="Proteomes" id="UP001139011"/>
    </source>
</evidence>
<dbReference type="InterPro" id="IPR007396">
    <property type="entry name" value="TR_PAI2-type"/>
</dbReference>
<comment type="caution">
    <text evidence="1">The sequence shown here is derived from an EMBL/GenBank/DDBJ whole genome shotgun (WGS) entry which is preliminary data.</text>
</comment>
<dbReference type="Pfam" id="PF04299">
    <property type="entry name" value="FMN_bind_2"/>
    <property type="match status" value="1"/>
</dbReference>
<dbReference type="PANTHER" id="PTHR35802:SF1">
    <property type="entry name" value="PROTEASE SYNTHASE AND SPORULATION PROTEIN PAI 2"/>
    <property type="match status" value="1"/>
</dbReference>
<gene>
    <name evidence="1" type="ORF">LCY76_07160</name>
</gene>
<dbReference type="PANTHER" id="PTHR35802">
    <property type="entry name" value="PROTEASE SYNTHASE AND SPORULATION PROTEIN PAI 2"/>
    <property type="match status" value="1"/>
</dbReference>
<evidence type="ECO:0000313" key="1">
    <source>
        <dbReference type="EMBL" id="MCK6256372.1"/>
    </source>
</evidence>
<dbReference type="RefSeq" id="WP_248252058.1">
    <property type="nucleotide sequence ID" value="NZ_JAIWJX010000002.1"/>
</dbReference>
<sequence length="210" mass="24554">MYIPKPFEINDGEMMFDVIEQYSFATVISQHEGVPFATHLPLVLDREKRMLYGHFARPNHQWKDIEQQKVLVIFQGPHCYVSPSWYETREAVPTWNYVTVHVYGEIQVIQDEQEMAETLFSMVKQYEDPESSYDVNDLDPHYISGMQKGIVGFKLAVTSMEGKAKLSQNHPLKRQQMVMEKLSKQPGENERRIAELMKENLKQASINRQE</sequence>
<dbReference type="EMBL" id="JAIWJX010000002">
    <property type="protein sequence ID" value="MCK6256372.1"/>
    <property type="molecule type" value="Genomic_DNA"/>
</dbReference>
<keyword evidence="2" id="KW-1185">Reference proteome</keyword>
<dbReference type="InterPro" id="IPR012349">
    <property type="entry name" value="Split_barrel_FMN-bd"/>
</dbReference>
<dbReference type="PIRSF" id="PIRSF010372">
    <property type="entry name" value="PaiB"/>
    <property type="match status" value="1"/>
</dbReference>
<accession>A0A9X1X8Y4</accession>
<protein>
    <submittedName>
        <fullName evidence="1">FMN-binding negative transcriptional regulator</fullName>
    </submittedName>
</protein>
<name>A0A9X1X8Y4_9BACL</name>
<organism evidence="1 2">
    <name type="scientific">Fictibacillus marinisediminis</name>
    <dbReference type="NCBI Taxonomy" id="2878389"/>
    <lineage>
        <taxon>Bacteria</taxon>
        <taxon>Bacillati</taxon>
        <taxon>Bacillota</taxon>
        <taxon>Bacilli</taxon>
        <taxon>Bacillales</taxon>
        <taxon>Fictibacillaceae</taxon>
        <taxon>Fictibacillus</taxon>
    </lineage>
</organism>
<reference evidence="1" key="1">
    <citation type="submission" date="2021-09" db="EMBL/GenBank/DDBJ databases">
        <title>Genome analysis of Fictibacillus sp. KIGAM418 isolated from marine sediment.</title>
        <authorList>
            <person name="Seo M.-J."/>
            <person name="Cho E.-S."/>
            <person name="Hwang C.Y."/>
        </authorList>
    </citation>
    <scope>NUCLEOTIDE SEQUENCE</scope>
    <source>
        <strain evidence="1">KIGAM418</strain>
    </source>
</reference>
<proteinExistence type="predicted"/>